<accession>A0A6J5X077</accession>
<proteinExistence type="predicted"/>
<reference evidence="2" key="1">
    <citation type="journal article" date="2020" name="Genome Biol.">
        <title>Gamete binning: chromosome-level and haplotype-resolved genome assembly enabled by high-throughput single-cell sequencing of gamete genomes.</title>
        <authorList>
            <person name="Campoy J.A."/>
            <person name="Sun H."/>
            <person name="Goel M."/>
            <person name="Jiao W.-B."/>
            <person name="Folz-Donahue K."/>
            <person name="Wang N."/>
            <person name="Rubio M."/>
            <person name="Liu C."/>
            <person name="Kukat C."/>
            <person name="Ruiz D."/>
            <person name="Huettel B."/>
            <person name="Schneeberger K."/>
        </authorList>
    </citation>
    <scope>NUCLEOTIDE SEQUENCE [LARGE SCALE GENOMIC DNA]</scope>
    <source>
        <strain evidence="2">cv. Rojo Pasion</strain>
    </source>
</reference>
<sequence length="60" mass="6751">MAREANFNPISEYRWADDYSGRQSISGDGSSGSGYDGSAIRRVKSERFDNNRFMSLSFGF</sequence>
<dbReference type="AlphaFoldDB" id="A0A6J5X077"/>
<keyword evidence="2" id="KW-1185">Reference proteome</keyword>
<name>A0A6J5X077_PRUAR</name>
<dbReference type="EMBL" id="CAEKKB010000004">
    <property type="protein sequence ID" value="CAB4307240.1"/>
    <property type="molecule type" value="Genomic_DNA"/>
</dbReference>
<protein>
    <submittedName>
        <fullName evidence="1">Uncharacterized protein</fullName>
    </submittedName>
</protein>
<organism evidence="1 2">
    <name type="scientific">Prunus armeniaca</name>
    <name type="common">Apricot</name>
    <name type="synonym">Armeniaca vulgaris</name>
    <dbReference type="NCBI Taxonomy" id="36596"/>
    <lineage>
        <taxon>Eukaryota</taxon>
        <taxon>Viridiplantae</taxon>
        <taxon>Streptophyta</taxon>
        <taxon>Embryophyta</taxon>
        <taxon>Tracheophyta</taxon>
        <taxon>Spermatophyta</taxon>
        <taxon>Magnoliopsida</taxon>
        <taxon>eudicotyledons</taxon>
        <taxon>Gunneridae</taxon>
        <taxon>Pentapetalae</taxon>
        <taxon>rosids</taxon>
        <taxon>fabids</taxon>
        <taxon>Rosales</taxon>
        <taxon>Rosaceae</taxon>
        <taxon>Amygdaloideae</taxon>
        <taxon>Amygdaleae</taxon>
        <taxon>Prunus</taxon>
    </lineage>
</organism>
<evidence type="ECO:0000313" key="2">
    <source>
        <dbReference type="Proteomes" id="UP000507245"/>
    </source>
</evidence>
<gene>
    <name evidence="1" type="ORF">ORAREDHAP_LOCUS25800</name>
</gene>
<dbReference type="Proteomes" id="UP000507245">
    <property type="component" value="Unassembled WGS sequence"/>
</dbReference>
<evidence type="ECO:0000313" key="1">
    <source>
        <dbReference type="EMBL" id="CAB4307240.1"/>
    </source>
</evidence>